<feature type="region of interest" description="Disordered" evidence="1">
    <location>
        <begin position="174"/>
        <end position="235"/>
    </location>
</feature>
<name>A0A8K1LD49_9PASS</name>
<sequence>MIFCLSVSEAVALEFGQGHLEQKKAPISSNDLRRLYFCGKYYGFFPDGAKALERDAWGQFGAFLIRASTASCNAALVELVELWKQVYDVVANYKSWVVPVGACVVPGAAPAPPIPPVPAPRRRRIGVVFPPPCAFPAPGGEEGLLTRPTPLSEAGAGASPCGIAAEAPPEAAAVGSATDSTPGVVKETPKGERSVPPHTGGTAPPMGPRVARSEEDTNNRSRLCGALLRAREPVD</sequence>
<protein>
    <submittedName>
        <fullName evidence="2">Uncharacterized protein</fullName>
    </submittedName>
</protein>
<comment type="caution">
    <text evidence="2">The sequence shown here is derived from an EMBL/GenBank/DDBJ whole genome shotgun (WGS) entry which is preliminary data.</text>
</comment>
<accession>A0A8K1LD49</accession>
<dbReference type="AlphaFoldDB" id="A0A8K1LD49"/>
<keyword evidence="3" id="KW-1185">Reference proteome</keyword>
<evidence type="ECO:0000256" key="1">
    <source>
        <dbReference type="SAM" id="MobiDB-lite"/>
    </source>
</evidence>
<evidence type="ECO:0000313" key="3">
    <source>
        <dbReference type="Proteomes" id="UP000796761"/>
    </source>
</evidence>
<gene>
    <name evidence="2" type="ORF">HGM15179_017661</name>
</gene>
<evidence type="ECO:0000313" key="2">
    <source>
        <dbReference type="EMBL" id="TRZ09451.1"/>
    </source>
</evidence>
<dbReference type="EMBL" id="SWJQ01001070">
    <property type="protein sequence ID" value="TRZ09451.1"/>
    <property type="molecule type" value="Genomic_DNA"/>
</dbReference>
<organism evidence="2 3">
    <name type="scientific">Zosterops borbonicus</name>
    <dbReference type="NCBI Taxonomy" id="364589"/>
    <lineage>
        <taxon>Eukaryota</taxon>
        <taxon>Metazoa</taxon>
        <taxon>Chordata</taxon>
        <taxon>Craniata</taxon>
        <taxon>Vertebrata</taxon>
        <taxon>Euteleostomi</taxon>
        <taxon>Archelosauria</taxon>
        <taxon>Archosauria</taxon>
        <taxon>Dinosauria</taxon>
        <taxon>Saurischia</taxon>
        <taxon>Theropoda</taxon>
        <taxon>Coelurosauria</taxon>
        <taxon>Aves</taxon>
        <taxon>Neognathae</taxon>
        <taxon>Neoaves</taxon>
        <taxon>Telluraves</taxon>
        <taxon>Australaves</taxon>
        <taxon>Passeriformes</taxon>
        <taxon>Sylvioidea</taxon>
        <taxon>Zosteropidae</taxon>
        <taxon>Zosterops</taxon>
    </lineage>
</organism>
<proteinExistence type="predicted"/>
<dbReference type="Proteomes" id="UP000796761">
    <property type="component" value="Unassembled WGS sequence"/>
</dbReference>
<reference evidence="2" key="1">
    <citation type="submission" date="2019-04" db="EMBL/GenBank/DDBJ databases">
        <title>Genome assembly of Zosterops borbonicus 15179.</title>
        <authorList>
            <person name="Leroy T."/>
            <person name="Anselmetti Y."/>
            <person name="Tilak M.-K."/>
            <person name="Nabholz B."/>
        </authorList>
    </citation>
    <scope>NUCLEOTIDE SEQUENCE</scope>
    <source>
        <strain evidence="2">HGM_15179</strain>
        <tissue evidence="2">Muscle</tissue>
    </source>
</reference>